<sequence length="240" mass="27121">MQQTQEHQYFNIRPSFIALILASAIAILIFFHSVVMVCWYTKACGVAMDPINRFGHMFDLNREMNIPTWFSVIQLFVTACSLALAAWVQRLRSRSAIAWWGLAVIFFYMSLDEATDMHGLWRIDGYVVPGTTQALFSWIIPAVFVVLIIALIYIRWLITLPRRTTILFFIAGAVFVTGALIFEGIGAVLADETFFTPSYLIVSTMEETLELFGILIMLYAVLDYLQGQGLKIALVPESPS</sequence>
<evidence type="ECO:0000256" key="1">
    <source>
        <dbReference type="SAM" id="Phobius"/>
    </source>
</evidence>
<dbReference type="AlphaFoldDB" id="A0A7W8AIR8"/>
<feature type="transmembrane region" description="Helical" evidence="1">
    <location>
        <begin position="12"/>
        <end position="31"/>
    </location>
</feature>
<dbReference type="RefSeq" id="WP_151159130.1">
    <property type="nucleotide sequence ID" value="NZ_JACHIL010000002.1"/>
</dbReference>
<accession>A0A7W8AIR8</accession>
<gene>
    <name evidence="2" type="ORF">HNQ68_001534</name>
</gene>
<feature type="transmembrane region" description="Helical" evidence="1">
    <location>
        <begin position="135"/>
        <end position="154"/>
    </location>
</feature>
<keyword evidence="1" id="KW-0812">Transmembrane</keyword>
<organism evidence="2 3">
    <name type="scientific">Pseudochrobactrum saccharolyticum</name>
    <dbReference type="NCBI Taxonomy" id="354352"/>
    <lineage>
        <taxon>Bacteria</taxon>
        <taxon>Pseudomonadati</taxon>
        <taxon>Pseudomonadota</taxon>
        <taxon>Alphaproteobacteria</taxon>
        <taxon>Hyphomicrobiales</taxon>
        <taxon>Brucellaceae</taxon>
        <taxon>Pseudochrobactrum</taxon>
    </lineage>
</organism>
<evidence type="ECO:0000313" key="2">
    <source>
        <dbReference type="EMBL" id="MBB5091010.1"/>
    </source>
</evidence>
<feature type="transmembrane region" description="Helical" evidence="1">
    <location>
        <begin position="209"/>
        <end position="225"/>
    </location>
</feature>
<protein>
    <submittedName>
        <fullName evidence="2">Magnesium-transporting ATPase (P-type)</fullName>
    </submittedName>
</protein>
<feature type="transmembrane region" description="Helical" evidence="1">
    <location>
        <begin position="166"/>
        <end position="189"/>
    </location>
</feature>
<feature type="transmembrane region" description="Helical" evidence="1">
    <location>
        <begin position="95"/>
        <end position="111"/>
    </location>
</feature>
<comment type="caution">
    <text evidence="2">The sequence shown here is derived from an EMBL/GenBank/DDBJ whole genome shotgun (WGS) entry which is preliminary data.</text>
</comment>
<dbReference type="EMBL" id="JACHIL010000002">
    <property type="protein sequence ID" value="MBB5091010.1"/>
    <property type="molecule type" value="Genomic_DNA"/>
</dbReference>
<keyword evidence="1" id="KW-0472">Membrane</keyword>
<reference evidence="2 3" key="1">
    <citation type="submission" date="2020-08" db="EMBL/GenBank/DDBJ databases">
        <title>Genomic Encyclopedia of Type Strains, Phase IV (KMG-IV): sequencing the most valuable type-strain genomes for metagenomic binning, comparative biology and taxonomic classification.</title>
        <authorList>
            <person name="Goeker M."/>
        </authorList>
    </citation>
    <scope>NUCLEOTIDE SEQUENCE [LARGE SCALE GENOMIC DNA]</scope>
    <source>
        <strain evidence="2 3">DSM 25620</strain>
    </source>
</reference>
<feature type="transmembrane region" description="Helical" evidence="1">
    <location>
        <begin position="66"/>
        <end position="88"/>
    </location>
</feature>
<evidence type="ECO:0000313" key="3">
    <source>
        <dbReference type="Proteomes" id="UP000531231"/>
    </source>
</evidence>
<dbReference type="Proteomes" id="UP000531231">
    <property type="component" value="Unassembled WGS sequence"/>
</dbReference>
<keyword evidence="3" id="KW-1185">Reference proteome</keyword>
<keyword evidence="1" id="KW-1133">Transmembrane helix</keyword>
<name>A0A7W8AIR8_9HYPH</name>
<proteinExistence type="predicted"/>